<evidence type="ECO:0000313" key="1">
    <source>
        <dbReference type="EMBL" id="POH60827.1"/>
    </source>
</evidence>
<gene>
    <name evidence="1" type="ORF">C3B61_19210</name>
</gene>
<evidence type="ECO:0008006" key="3">
    <source>
        <dbReference type="Google" id="ProtNLM"/>
    </source>
</evidence>
<sequence length="189" mass="18849">MAIYVADAAEMSMVTLDAVDCAPQLVTTFVAGDAWKAYPDRVTAEWYVDPATSNTVHTPVGDVVAPCVSVATLAAADNSSAAVLCIDASVVTTQDAGATWSAPAAVPGAAAIAATNEGFQVAVANPAGCVGISLVGVSQDGAVDATPRPCVDAIVGTGETALSASDDGMLWLWAGDRFARSADGGATWG</sequence>
<protein>
    <recommendedName>
        <fullName evidence="3">Exo-alpha-sialidase</fullName>
    </recommendedName>
</protein>
<proteinExistence type="predicted"/>
<dbReference type="SUPFAM" id="SSF110296">
    <property type="entry name" value="Oligoxyloglucan reducing end-specific cellobiohydrolase"/>
    <property type="match status" value="1"/>
</dbReference>
<dbReference type="Gene3D" id="2.130.10.10">
    <property type="entry name" value="YVTN repeat-like/Quinoprotein amine dehydrogenase"/>
    <property type="match status" value="1"/>
</dbReference>
<name>A0A2S3Z6R8_9MICO</name>
<reference evidence="1 2" key="1">
    <citation type="submission" date="2018-01" db="EMBL/GenBank/DDBJ databases">
        <title>Cryobacterium sp. nov., from glaciers in China.</title>
        <authorList>
            <person name="Liu Q."/>
            <person name="Xin Y.-H."/>
        </authorList>
    </citation>
    <scope>NUCLEOTIDE SEQUENCE [LARGE SCALE GENOMIC DNA]</scope>
    <source>
        <strain evidence="1 2">TMN-42</strain>
    </source>
</reference>
<dbReference type="AlphaFoldDB" id="A0A2S3Z6R8"/>
<dbReference type="EMBL" id="PPXD01000033">
    <property type="protein sequence ID" value="POH60827.1"/>
    <property type="molecule type" value="Genomic_DNA"/>
</dbReference>
<organism evidence="1 2">
    <name type="scientific">Cryobacterium zongtaii</name>
    <dbReference type="NCBI Taxonomy" id="1259217"/>
    <lineage>
        <taxon>Bacteria</taxon>
        <taxon>Bacillati</taxon>
        <taxon>Actinomycetota</taxon>
        <taxon>Actinomycetes</taxon>
        <taxon>Micrococcales</taxon>
        <taxon>Microbacteriaceae</taxon>
        <taxon>Cryobacterium</taxon>
    </lineage>
</organism>
<dbReference type="InterPro" id="IPR015943">
    <property type="entry name" value="WD40/YVTN_repeat-like_dom_sf"/>
</dbReference>
<dbReference type="Proteomes" id="UP000237340">
    <property type="component" value="Unassembled WGS sequence"/>
</dbReference>
<accession>A0A2S3Z6R8</accession>
<comment type="caution">
    <text evidence="1">The sequence shown here is derived from an EMBL/GenBank/DDBJ whole genome shotgun (WGS) entry which is preliminary data.</text>
</comment>
<keyword evidence="2" id="KW-1185">Reference proteome</keyword>
<evidence type="ECO:0000313" key="2">
    <source>
        <dbReference type="Proteomes" id="UP000237340"/>
    </source>
</evidence>